<keyword evidence="3" id="KW-1185">Reference proteome</keyword>
<dbReference type="Proteomes" id="UP001499993">
    <property type="component" value="Unassembled WGS sequence"/>
</dbReference>
<evidence type="ECO:0000313" key="2">
    <source>
        <dbReference type="EMBL" id="GAA4934538.1"/>
    </source>
</evidence>
<gene>
    <name evidence="2" type="ORF">GCM10023224_13930</name>
</gene>
<evidence type="ECO:0000313" key="3">
    <source>
        <dbReference type="Proteomes" id="UP001499993"/>
    </source>
</evidence>
<proteinExistence type="predicted"/>
<organism evidence="2 3">
    <name type="scientific">Streptomonospora halophila</name>
    <dbReference type="NCBI Taxonomy" id="427369"/>
    <lineage>
        <taxon>Bacteria</taxon>
        <taxon>Bacillati</taxon>
        <taxon>Actinomycetota</taxon>
        <taxon>Actinomycetes</taxon>
        <taxon>Streptosporangiales</taxon>
        <taxon>Nocardiopsidaceae</taxon>
        <taxon>Streptomonospora</taxon>
    </lineage>
</organism>
<sequence>MTGTPPRPRATARRAPPGDHSAAIRYWPGEVRLEKGPTRTEWKEAVAMSLAGTPVRTRRTVSGPAVRDSAPAPIADPGVRGWRV</sequence>
<name>A0ABP9GBI4_9ACTN</name>
<protein>
    <submittedName>
        <fullName evidence="2">Uncharacterized protein</fullName>
    </submittedName>
</protein>
<accession>A0ABP9GBI4</accession>
<feature type="region of interest" description="Disordered" evidence="1">
    <location>
        <begin position="59"/>
        <end position="84"/>
    </location>
</feature>
<feature type="region of interest" description="Disordered" evidence="1">
    <location>
        <begin position="1"/>
        <end position="22"/>
    </location>
</feature>
<dbReference type="EMBL" id="BAABIK010000005">
    <property type="protein sequence ID" value="GAA4934538.1"/>
    <property type="molecule type" value="Genomic_DNA"/>
</dbReference>
<comment type="caution">
    <text evidence="2">The sequence shown here is derived from an EMBL/GenBank/DDBJ whole genome shotgun (WGS) entry which is preliminary data.</text>
</comment>
<evidence type="ECO:0000256" key="1">
    <source>
        <dbReference type="SAM" id="MobiDB-lite"/>
    </source>
</evidence>
<reference evidence="3" key="1">
    <citation type="journal article" date="2019" name="Int. J. Syst. Evol. Microbiol.">
        <title>The Global Catalogue of Microorganisms (GCM) 10K type strain sequencing project: providing services to taxonomists for standard genome sequencing and annotation.</title>
        <authorList>
            <consortium name="The Broad Institute Genomics Platform"/>
            <consortium name="The Broad Institute Genome Sequencing Center for Infectious Disease"/>
            <person name="Wu L."/>
            <person name="Ma J."/>
        </authorList>
    </citation>
    <scope>NUCLEOTIDE SEQUENCE [LARGE SCALE GENOMIC DNA]</scope>
    <source>
        <strain evidence="3">JCM 18123</strain>
    </source>
</reference>